<dbReference type="Gene3D" id="3.30.300.20">
    <property type="match status" value="1"/>
</dbReference>
<dbReference type="Proteomes" id="UP000028186">
    <property type="component" value="Chromosome I"/>
</dbReference>
<evidence type="ECO:0000313" key="2">
    <source>
        <dbReference type="Proteomes" id="UP000028186"/>
    </source>
</evidence>
<organism evidence="1 2">
    <name type="scientific">Neorhizobium galegae bv. officinalis bv. officinalis str. HAMBI 1141</name>
    <dbReference type="NCBI Taxonomy" id="1028801"/>
    <lineage>
        <taxon>Bacteria</taxon>
        <taxon>Pseudomonadati</taxon>
        <taxon>Pseudomonadota</taxon>
        <taxon>Alphaproteobacteria</taxon>
        <taxon>Hyphomicrobiales</taxon>
        <taxon>Rhizobiaceae</taxon>
        <taxon>Rhizobium/Agrobacterium group</taxon>
        <taxon>Neorhizobium</taxon>
    </lineage>
</organism>
<gene>
    <name evidence="1" type="primary">attW</name>
    <name evidence="1" type="ORF">RG1141_CH26140</name>
</gene>
<reference evidence="2" key="1">
    <citation type="journal article" date="2014" name="BMC Genomics">
        <title>Genome sequencing of two Neorhizobium galegae strains reveals a noeT gene responsible for the unusual acetylation of the nodulation factors.</title>
        <authorList>
            <person name="Osterman J."/>
            <person name="Marsh J."/>
            <person name="Laine P.K."/>
            <person name="Zeng Z."/>
            <person name="Alatalo E."/>
            <person name="Sullivan J.T."/>
            <person name="Young J.P."/>
            <person name="Thomas-Oates J."/>
            <person name="Paulin L."/>
            <person name="Lindstrom K."/>
        </authorList>
    </citation>
    <scope>NUCLEOTIDE SEQUENCE [LARGE SCALE GENOMIC DNA]</scope>
    <source>
        <strain evidence="2">HAMBI 1141</strain>
    </source>
</reference>
<dbReference type="KEGG" id="ngl:RG1141_CH26140"/>
<dbReference type="SUPFAM" id="SSF82784">
    <property type="entry name" value="OsmC-like"/>
    <property type="match status" value="1"/>
</dbReference>
<dbReference type="eggNOG" id="COG1765">
    <property type="taxonomic scope" value="Bacteria"/>
</dbReference>
<proteinExistence type="predicted"/>
<accession>A0A068TA78</accession>
<dbReference type="InterPro" id="IPR036102">
    <property type="entry name" value="OsmC/Ohrsf"/>
</dbReference>
<evidence type="ECO:0000313" key="1">
    <source>
        <dbReference type="EMBL" id="CDN54951.1"/>
    </source>
</evidence>
<sequence length="135" mass="13920">MITSTVELRNVAGTEAALGWAGSHTIVVDRPEGKAGGRNLGFNGAQLLALAIGGCFCNDLRYAAHEMNIDTEDIAVSVTLQLEGAPLIAVGAELDVICTSGDGADTKALIERARSVCTVANSVMQGFPVSFRVAG</sequence>
<dbReference type="RefSeq" id="WP_038544372.1">
    <property type="nucleotide sequence ID" value="NZ_HG938355.1"/>
</dbReference>
<dbReference type="HOGENOM" id="CLU_151735_0_0_5"/>
<dbReference type="InterPro" id="IPR003718">
    <property type="entry name" value="OsmC/Ohr_fam"/>
</dbReference>
<name>A0A068TA78_NEOGA</name>
<dbReference type="AlphaFoldDB" id="A0A068TA78"/>
<protein>
    <submittedName>
        <fullName evidence="1">AttW</fullName>
    </submittedName>
</protein>
<dbReference type="EMBL" id="HG938355">
    <property type="protein sequence ID" value="CDN54951.1"/>
    <property type="molecule type" value="Genomic_DNA"/>
</dbReference>
<dbReference type="Pfam" id="PF02566">
    <property type="entry name" value="OsmC"/>
    <property type="match status" value="1"/>
</dbReference>
<dbReference type="InterPro" id="IPR015946">
    <property type="entry name" value="KH_dom-like_a/b"/>
</dbReference>
<dbReference type="PATRIC" id="fig|1028801.3.peg.2661"/>